<feature type="region of interest" description="Disordered" evidence="1">
    <location>
        <begin position="337"/>
        <end position="403"/>
    </location>
</feature>
<sequence length="403" mass="41812">MSNGDTSSGRSSRDIEREAEANRAQLSETLEELRERLSPGQLLDELLSGSRTNVAGFVENLGASIRDNPMPTVLIGAGLAMMAMGGAQAASRGLSDDEWERRGRPSHGGYSREDEERFGRGHEDEDSLTSRVGDAASQAGDYASDMARSARDTASGLVSSASDTASSAVRSVRDSVGSVAETVREYIPGMGSSSSSSSSRSGSRGYVAGGRGGYRASSGYGGGLIDDMRNNLTRLAHEQPLMVAAVGLAIGAGIGAALPRTRVENRWVGDTADQLKDAATEAAAQGYERAKDVVSRTAHDIQEEARQQGLTPDRLADTARHAAEDMTDRVKAVAEKARTSVTDGAREVAQSAGLTGEAGPAGKPSDRKPGESKPGDSKPAEARPATPLPGGSPGVPGAGTRRV</sequence>
<feature type="compositionally biased region" description="Low complexity" evidence="1">
    <location>
        <begin position="189"/>
        <end position="206"/>
    </location>
</feature>
<dbReference type="EMBL" id="JANCLU010000012">
    <property type="protein sequence ID" value="MCP8939487.1"/>
    <property type="molecule type" value="Genomic_DNA"/>
</dbReference>
<organism evidence="2 3">
    <name type="scientific">Alsobacter ponti</name>
    <dbReference type="NCBI Taxonomy" id="2962936"/>
    <lineage>
        <taxon>Bacteria</taxon>
        <taxon>Pseudomonadati</taxon>
        <taxon>Pseudomonadota</taxon>
        <taxon>Alphaproteobacteria</taxon>
        <taxon>Hyphomicrobiales</taxon>
        <taxon>Alsobacteraceae</taxon>
        <taxon>Alsobacter</taxon>
    </lineage>
</organism>
<dbReference type="Gene3D" id="1.10.287.700">
    <property type="entry name" value="Helix hairpin bin"/>
    <property type="match status" value="1"/>
</dbReference>
<evidence type="ECO:0000313" key="3">
    <source>
        <dbReference type="Proteomes" id="UP001205890"/>
    </source>
</evidence>
<dbReference type="Proteomes" id="UP001205890">
    <property type="component" value="Unassembled WGS sequence"/>
</dbReference>
<feature type="compositionally biased region" description="Basic and acidic residues" evidence="1">
    <location>
        <begin position="110"/>
        <end position="123"/>
    </location>
</feature>
<feature type="compositionally biased region" description="Basic and acidic residues" evidence="1">
    <location>
        <begin position="364"/>
        <end position="381"/>
    </location>
</feature>
<feature type="compositionally biased region" description="Basic and acidic residues" evidence="1">
    <location>
        <begin position="11"/>
        <end position="21"/>
    </location>
</feature>
<feature type="region of interest" description="Disordered" evidence="1">
    <location>
        <begin position="1"/>
        <end position="22"/>
    </location>
</feature>
<name>A0ABT1LDB0_9HYPH</name>
<reference evidence="2 3" key="1">
    <citation type="submission" date="2022-07" db="EMBL/GenBank/DDBJ databases">
        <authorList>
            <person name="Li W.-J."/>
            <person name="Deng Q.-Q."/>
        </authorList>
    </citation>
    <scope>NUCLEOTIDE SEQUENCE [LARGE SCALE GENOMIC DNA]</scope>
    <source>
        <strain evidence="2 3">SYSU M60028</strain>
    </source>
</reference>
<proteinExistence type="predicted"/>
<dbReference type="Gene3D" id="6.10.280.100">
    <property type="match status" value="1"/>
</dbReference>
<evidence type="ECO:0000313" key="2">
    <source>
        <dbReference type="EMBL" id="MCP8939487.1"/>
    </source>
</evidence>
<dbReference type="Pfam" id="PF12277">
    <property type="entry name" value="DUF3618"/>
    <property type="match status" value="1"/>
</dbReference>
<feature type="region of interest" description="Disordered" evidence="1">
    <location>
        <begin position="187"/>
        <end position="212"/>
    </location>
</feature>
<evidence type="ECO:0000256" key="1">
    <source>
        <dbReference type="SAM" id="MobiDB-lite"/>
    </source>
</evidence>
<dbReference type="RefSeq" id="WP_254743066.1">
    <property type="nucleotide sequence ID" value="NZ_JANCLU010000012.1"/>
</dbReference>
<dbReference type="InterPro" id="IPR022062">
    <property type="entry name" value="DUF3618"/>
</dbReference>
<gene>
    <name evidence="2" type="ORF">NK718_13255</name>
</gene>
<feature type="compositionally biased region" description="Polar residues" evidence="1">
    <location>
        <begin position="1"/>
        <end position="10"/>
    </location>
</feature>
<feature type="region of interest" description="Disordered" evidence="1">
    <location>
        <begin position="90"/>
        <end position="137"/>
    </location>
</feature>
<keyword evidence="3" id="KW-1185">Reference proteome</keyword>
<protein>
    <submittedName>
        <fullName evidence="2">DUF3618 domain-containing protein</fullName>
    </submittedName>
</protein>
<accession>A0ABT1LDB0</accession>
<comment type="caution">
    <text evidence="2">The sequence shown here is derived from an EMBL/GenBank/DDBJ whole genome shotgun (WGS) entry which is preliminary data.</text>
</comment>